<keyword evidence="4" id="KW-1133">Transmembrane helix</keyword>
<keyword evidence="6" id="KW-1185">Reference proteome</keyword>
<comment type="caution">
    <text evidence="5">The sequence shown here is derived from an EMBL/GenBank/DDBJ whole genome shotgun (WGS) entry which is preliminary data.</text>
</comment>
<keyword evidence="2" id="KW-0677">Repeat</keyword>
<dbReference type="AlphaFoldDB" id="A0AAE3GQW5"/>
<protein>
    <recommendedName>
        <fullName evidence="7">WD40 repeat-containing protein</fullName>
    </recommendedName>
</protein>
<keyword evidence="4" id="KW-0472">Membrane</keyword>
<evidence type="ECO:0000256" key="4">
    <source>
        <dbReference type="SAM" id="Phobius"/>
    </source>
</evidence>
<dbReference type="PANTHER" id="PTHR22847">
    <property type="entry name" value="WD40 REPEAT PROTEIN"/>
    <property type="match status" value="1"/>
</dbReference>
<reference evidence="5" key="1">
    <citation type="submission" date="2022-06" db="EMBL/GenBank/DDBJ databases">
        <title>New cyanobacteria of genus Symplocastrum in benthos of Lake Baikal.</title>
        <authorList>
            <person name="Sorokovikova E."/>
            <person name="Tikhonova I."/>
            <person name="Krasnopeev A."/>
            <person name="Evseev P."/>
            <person name="Gladkikh A."/>
            <person name="Belykh O."/>
        </authorList>
    </citation>
    <scope>NUCLEOTIDE SEQUENCE</scope>
    <source>
        <strain evidence="5">BBK-W-15</strain>
    </source>
</reference>
<dbReference type="EMBL" id="JAMZMM010000091">
    <property type="protein sequence ID" value="MCP2729070.1"/>
    <property type="molecule type" value="Genomic_DNA"/>
</dbReference>
<gene>
    <name evidence="5" type="ORF">NJ959_11435</name>
</gene>
<accession>A0AAE3GQW5</accession>
<dbReference type="SUPFAM" id="SSF50978">
    <property type="entry name" value="WD40 repeat-like"/>
    <property type="match status" value="1"/>
</dbReference>
<dbReference type="Pfam" id="PF00400">
    <property type="entry name" value="WD40"/>
    <property type="match status" value="2"/>
</dbReference>
<evidence type="ECO:0000313" key="6">
    <source>
        <dbReference type="Proteomes" id="UP001204953"/>
    </source>
</evidence>
<dbReference type="PANTHER" id="PTHR22847:SF637">
    <property type="entry name" value="WD REPEAT DOMAIN 5B"/>
    <property type="match status" value="1"/>
</dbReference>
<dbReference type="RefSeq" id="WP_254011858.1">
    <property type="nucleotide sequence ID" value="NZ_JAMZMM010000091.1"/>
</dbReference>
<dbReference type="Proteomes" id="UP001204953">
    <property type="component" value="Unassembled WGS sequence"/>
</dbReference>
<dbReference type="SMART" id="SM00320">
    <property type="entry name" value="WD40"/>
    <property type="match status" value="5"/>
</dbReference>
<dbReference type="InterPro" id="IPR036322">
    <property type="entry name" value="WD40_repeat_dom_sf"/>
</dbReference>
<sequence>MAENLIETTVSPKQIKFKPGSTPAWFEVTVVNVSNRFASFQLEVTGAGADPNQVFDWYSISPEVSTKKPPGDKTKFKVTILDAPVPGFVGRMQLTVRVFSMELRDEDREIVILILEKGTGSIPLTLELPVRDFQEYPENPVTIPLRVYNPGQIPTNVTLELIGLDRSWLIEGERQLELPPNGQSLENFVCQIPDISEAISKIYPFKIKATHTNGPPSWVEGSIEVLPIGVVEFNCNPIKHQIPAKRPWLPNWRNKPVTYELQFDNQSNLHQQVNIEIQDKEKKKCTWELPEPQTDIIPGEISSLALEVKTKRPWFGRVKKISVEAEATLSDLRLGNTKPSSQILKLHVFPLIPLWLLIAGGLGLIWLAWFLSGFNPNNPLYGHKDPVNSVQFNGNSNNVISGSNDQTLIKWRTSGFFTTFMNPQLGEIANTSKAVRVIRYKPVDNNIVAAGLENGEIQLFNLLGETIPKIDSLVSGKDDRVLALEFTDDSRFLFSGHGSGLVIGWDVRQNLDNPVAGQRKQPIGRQFDFAVYGLKFIGSDNQNLAIAGRFNQLVIWNLVNNSLLKVPYLEGGQDDYIFSIDTAQLRPYLLATGDKQGYITLWNMRTCLVDKKPCEIIDQWSNGHGTKPVRSVALSNGGCYLASAGDDGRMMLWPLTKEGARSEKFLTGKEIARSLSGKTINSIDINVLEDRIYIASGSDDTQVRVKRMPRMRDLGCDASWQAKPSQ</sequence>
<dbReference type="PROSITE" id="PS50082">
    <property type="entry name" value="WD_REPEATS_2"/>
    <property type="match status" value="1"/>
</dbReference>
<keyword evidence="4" id="KW-0812">Transmembrane</keyword>
<evidence type="ECO:0000256" key="1">
    <source>
        <dbReference type="ARBA" id="ARBA00022574"/>
    </source>
</evidence>
<proteinExistence type="predicted"/>
<organism evidence="5 6">
    <name type="scientific">Limnofasciculus baicalensis BBK-W-15</name>
    <dbReference type="NCBI Taxonomy" id="2699891"/>
    <lineage>
        <taxon>Bacteria</taxon>
        <taxon>Bacillati</taxon>
        <taxon>Cyanobacteriota</taxon>
        <taxon>Cyanophyceae</taxon>
        <taxon>Coleofasciculales</taxon>
        <taxon>Coleofasciculaceae</taxon>
        <taxon>Limnofasciculus</taxon>
        <taxon>Limnofasciculus baicalensis</taxon>
    </lineage>
</organism>
<evidence type="ECO:0000256" key="3">
    <source>
        <dbReference type="PROSITE-ProRule" id="PRU00221"/>
    </source>
</evidence>
<dbReference type="InterPro" id="IPR015943">
    <property type="entry name" value="WD40/YVTN_repeat-like_dom_sf"/>
</dbReference>
<feature type="transmembrane region" description="Helical" evidence="4">
    <location>
        <begin position="348"/>
        <end position="371"/>
    </location>
</feature>
<dbReference type="Gene3D" id="2.130.10.10">
    <property type="entry name" value="YVTN repeat-like/Quinoprotein amine dehydrogenase"/>
    <property type="match status" value="2"/>
</dbReference>
<dbReference type="PROSITE" id="PS50294">
    <property type="entry name" value="WD_REPEATS_REGION"/>
    <property type="match status" value="1"/>
</dbReference>
<evidence type="ECO:0000313" key="5">
    <source>
        <dbReference type="EMBL" id="MCP2729070.1"/>
    </source>
</evidence>
<evidence type="ECO:0000256" key="2">
    <source>
        <dbReference type="ARBA" id="ARBA00022737"/>
    </source>
</evidence>
<keyword evidence="1 3" id="KW-0853">WD repeat</keyword>
<name>A0AAE3GQW5_9CYAN</name>
<dbReference type="InterPro" id="IPR001680">
    <property type="entry name" value="WD40_rpt"/>
</dbReference>
<feature type="repeat" description="WD" evidence="3">
    <location>
        <begin position="380"/>
        <end position="411"/>
    </location>
</feature>
<evidence type="ECO:0008006" key="7">
    <source>
        <dbReference type="Google" id="ProtNLM"/>
    </source>
</evidence>